<dbReference type="InterPro" id="IPR011547">
    <property type="entry name" value="SLC26A/SulP_dom"/>
</dbReference>
<evidence type="ECO:0000256" key="3">
    <source>
        <dbReference type="ARBA" id="ARBA00022692"/>
    </source>
</evidence>
<reference evidence="11 12" key="1">
    <citation type="submission" date="2024-02" db="EMBL/GenBank/DDBJ databases">
        <authorList>
            <person name="Vignale AGUSTIN F."/>
            <person name="Sosa J E."/>
            <person name="Modenutti C."/>
        </authorList>
    </citation>
    <scope>NUCLEOTIDE SEQUENCE [LARGE SCALE GENOMIC DNA]</scope>
</reference>
<feature type="region of interest" description="Disordered" evidence="8">
    <location>
        <begin position="148"/>
        <end position="167"/>
    </location>
</feature>
<comment type="subcellular location">
    <subcellularLocation>
        <location evidence="1">Membrane</location>
        <topology evidence="1">Multi-pass membrane protein</topology>
    </subcellularLocation>
</comment>
<evidence type="ECO:0000256" key="8">
    <source>
        <dbReference type="SAM" id="MobiDB-lite"/>
    </source>
</evidence>
<feature type="domain" description="FLZ-type" evidence="10">
    <location>
        <begin position="6"/>
        <end position="27"/>
    </location>
</feature>
<evidence type="ECO:0000313" key="12">
    <source>
        <dbReference type="Proteomes" id="UP001642360"/>
    </source>
</evidence>
<keyword evidence="12" id="KW-1185">Reference proteome</keyword>
<organism evidence="11 12">
    <name type="scientific">Ilex paraguariensis</name>
    <name type="common">yerba mate</name>
    <dbReference type="NCBI Taxonomy" id="185542"/>
    <lineage>
        <taxon>Eukaryota</taxon>
        <taxon>Viridiplantae</taxon>
        <taxon>Streptophyta</taxon>
        <taxon>Embryophyta</taxon>
        <taxon>Tracheophyta</taxon>
        <taxon>Spermatophyta</taxon>
        <taxon>Magnoliopsida</taxon>
        <taxon>eudicotyledons</taxon>
        <taxon>Gunneridae</taxon>
        <taxon>Pentapetalae</taxon>
        <taxon>asterids</taxon>
        <taxon>campanulids</taxon>
        <taxon>Aquifoliales</taxon>
        <taxon>Aquifoliaceae</taxon>
        <taxon>Ilex</taxon>
    </lineage>
</organism>
<sequence>MEMVGGFLKNCYHCKKKILEDAEVFMYGLGFVIDFLSKATLVGFIAGVAIIVSLQQLKELLGIVHFTTKMQIIVVLSSILQQKDEKGHLAKVLLLLPFVSSFILHTNAEKDHNPSEEHQTSLPAETILPTEPHQSTHQVVKTNEPNAQANTDQHQTPTSNPTHPFQKKPFRKFKCEKIIKETTQIRTSIRQEIQVQLIEETISMAEKAGLTMPPSSP</sequence>
<comment type="similarity">
    <text evidence="2">Belongs to the FLZ family.</text>
</comment>
<evidence type="ECO:0000256" key="7">
    <source>
        <dbReference type="ARBA" id="ARBA00023136"/>
    </source>
</evidence>
<evidence type="ECO:0000256" key="2">
    <source>
        <dbReference type="ARBA" id="ARBA00009374"/>
    </source>
</evidence>
<dbReference type="Pfam" id="PF04570">
    <property type="entry name" value="zf-FLZ"/>
    <property type="match status" value="1"/>
</dbReference>
<evidence type="ECO:0000256" key="1">
    <source>
        <dbReference type="ARBA" id="ARBA00004141"/>
    </source>
</evidence>
<dbReference type="AlphaFoldDB" id="A0ABC8UPV3"/>
<evidence type="ECO:0000259" key="10">
    <source>
        <dbReference type="Pfam" id="PF04570"/>
    </source>
</evidence>
<gene>
    <name evidence="11" type="ORF">ILEXP_LOCUS53046</name>
</gene>
<proteinExistence type="inferred from homology"/>
<keyword evidence="5" id="KW-0862">Zinc</keyword>
<keyword evidence="5" id="KW-0863">Zinc-finger</keyword>
<accession>A0ABC8UPV3</accession>
<evidence type="ECO:0000256" key="5">
    <source>
        <dbReference type="ARBA" id="ARBA00022771"/>
    </source>
</evidence>
<evidence type="ECO:0000256" key="6">
    <source>
        <dbReference type="ARBA" id="ARBA00022989"/>
    </source>
</evidence>
<keyword evidence="3" id="KW-0812">Transmembrane</keyword>
<dbReference type="GO" id="GO:0016020">
    <property type="term" value="C:membrane"/>
    <property type="evidence" value="ECO:0007669"/>
    <property type="project" value="UniProtKB-SubCell"/>
</dbReference>
<dbReference type="Pfam" id="PF00916">
    <property type="entry name" value="Sulfate_transp"/>
    <property type="match status" value="1"/>
</dbReference>
<dbReference type="InterPro" id="IPR001902">
    <property type="entry name" value="SLC26A/SulP_fam"/>
</dbReference>
<keyword evidence="7" id="KW-0472">Membrane</keyword>
<evidence type="ECO:0000313" key="11">
    <source>
        <dbReference type="EMBL" id="CAK9182824.1"/>
    </source>
</evidence>
<evidence type="ECO:0000259" key="9">
    <source>
        <dbReference type="Pfam" id="PF00916"/>
    </source>
</evidence>
<dbReference type="Proteomes" id="UP001642360">
    <property type="component" value="Unassembled WGS sequence"/>
</dbReference>
<name>A0ABC8UPV3_9AQUA</name>
<feature type="compositionally biased region" description="Polar residues" evidence="8">
    <location>
        <begin position="148"/>
        <end position="163"/>
    </location>
</feature>
<comment type="caution">
    <text evidence="11">The sequence shown here is derived from an EMBL/GenBank/DDBJ whole genome shotgun (WGS) entry which is preliminary data.</text>
</comment>
<dbReference type="PANTHER" id="PTHR11814">
    <property type="entry name" value="SULFATE TRANSPORTER"/>
    <property type="match status" value="1"/>
</dbReference>
<dbReference type="EMBL" id="CAUOFW020008447">
    <property type="protein sequence ID" value="CAK9182824.1"/>
    <property type="molecule type" value="Genomic_DNA"/>
</dbReference>
<keyword evidence="6" id="KW-1133">Transmembrane helix</keyword>
<evidence type="ECO:0000256" key="4">
    <source>
        <dbReference type="ARBA" id="ARBA00022723"/>
    </source>
</evidence>
<protein>
    <submittedName>
        <fullName evidence="11">Uncharacterized protein</fullName>
    </submittedName>
</protein>
<feature type="domain" description="SLC26A/SulP transporter" evidence="9">
    <location>
        <begin position="28"/>
        <end position="109"/>
    </location>
</feature>
<dbReference type="GO" id="GO:0008270">
    <property type="term" value="F:zinc ion binding"/>
    <property type="evidence" value="ECO:0007669"/>
    <property type="project" value="UniProtKB-KW"/>
</dbReference>
<keyword evidence="4" id="KW-0479">Metal-binding</keyword>
<dbReference type="InterPro" id="IPR007650">
    <property type="entry name" value="Zf-FLZ_dom"/>
</dbReference>